<dbReference type="InterPro" id="IPR021109">
    <property type="entry name" value="Peptidase_aspartic_dom_sf"/>
</dbReference>
<dbReference type="InterPro" id="IPR034164">
    <property type="entry name" value="Pepsin-like_dom"/>
</dbReference>
<keyword evidence="4" id="KW-1133">Transmembrane helix</keyword>
<feature type="active site" evidence="2">
    <location>
        <position position="187"/>
    </location>
</feature>
<comment type="caution">
    <text evidence="6">The sequence shown here is derived from an EMBL/GenBank/DDBJ whole genome shotgun (WGS) entry which is preliminary data.</text>
</comment>
<keyword evidence="3" id="KW-0645">Protease</keyword>
<gene>
    <name evidence="6" type="ORF">GpartN1_g6135.t1</name>
</gene>
<comment type="similarity">
    <text evidence="1 3">Belongs to the peptidase A1 family.</text>
</comment>
<evidence type="ECO:0000259" key="5">
    <source>
        <dbReference type="PROSITE" id="PS51767"/>
    </source>
</evidence>
<dbReference type="PRINTS" id="PR00792">
    <property type="entry name" value="PEPSIN"/>
</dbReference>
<dbReference type="PANTHER" id="PTHR47966:SF51">
    <property type="entry name" value="BETA-SITE APP-CLEAVING ENZYME, ISOFORM A-RELATED"/>
    <property type="match status" value="1"/>
</dbReference>
<evidence type="ECO:0000256" key="2">
    <source>
        <dbReference type="PIRSR" id="PIRSR601461-1"/>
    </source>
</evidence>
<feature type="transmembrane region" description="Helical" evidence="4">
    <location>
        <begin position="528"/>
        <end position="552"/>
    </location>
</feature>
<keyword evidence="7" id="KW-1185">Reference proteome</keyword>
<evidence type="ECO:0000256" key="3">
    <source>
        <dbReference type="RuleBase" id="RU000454"/>
    </source>
</evidence>
<dbReference type="EMBL" id="BQMJ01000054">
    <property type="protein sequence ID" value="GJQ14344.1"/>
    <property type="molecule type" value="Genomic_DNA"/>
</dbReference>
<dbReference type="Pfam" id="PF00026">
    <property type="entry name" value="Asp"/>
    <property type="match status" value="1"/>
</dbReference>
<dbReference type="PROSITE" id="PS00141">
    <property type="entry name" value="ASP_PROTEASE"/>
    <property type="match status" value="1"/>
</dbReference>
<keyword evidence="4" id="KW-0472">Membrane</keyword>
<reference evidence="6" key="2">
    <citation type="submission" date="2022-01" db="EMBL/GenBank/DDBJ databases">
        <authorList>
            <person name="Hirooka S."/>
            <person name="Miyagishima S.Y."/>
        </authorList>
    </citation>
    <scope>NUCLEOTIDE SEQUENCE</scope>
    <source>
        <strain evidence="6">NBRC 102759</strain>
    </source>
</reference>
<evidence type="ECO:0000313" key="7">
    <source>
        <dbReference type="Proteomes" id="UP001061958"/>
    </source>
</evidence>
<keyword evidence="3" id="KW-0064">Aspartyl protease</keyword>
<keyword evidence="3" id="KW-0378">Hydrolase</keyword>
<dbReference type="SUPFAM" id="SSF50630">
    <property type="entry name" value="Acid proteases"/>
    <property type="match status" value="1"/>
</dbReference>
<proteinExistence type="inferred from homology"/>
<dbReference type="InterPro" id="IPR001969">
    <property type="entry name" value="Aspartic_peptidase_AS"/>
</dbReference>
<protein>
    <recommendedName>
        <fullName evidence="5">Peptidase A1 domain-containing protein</fullName>
    </recommendedName>
</protein>
<organism evidence="6 7">
    <name type="scientific">Galdieria partita</name>
    <dbReference type="NCBI Taxonomy" id="83374"/>
    <lineage>
        <taxon>Eukaryota</taxon>
        <taxon>Rhodophyta</taxon>
        <taxon>Bangiophyceae</taxon>
        <taxon>Galdieriales</taxon>
        <taxon>Galdieriaceae</taxon>
        <taxon>Galdieria</taxon>
    </lineage>
</organism>
<dbReference type="CDD" id="cd12087">
    <property type="entry name" value="TM_EGFR-like"/>
    <property type="match status" value="1"/>
</dbReference>
<sequence>MKRFPQRKVEKSVSTFKVSMTRLFVRLLLGISIFLGLCCYSEGQTLRTNYNNRPMQRTLKQIGNELFLEPQHNIFQVQNDDSETVIIPLSYRVPVGKKDILRNILTSESRKKHLLGNSRGNLLRQLEQSIIRDNNEWEDTLQRYTTKQKDIGIERYFEQVVLGNVVNMAEYYVSLQVNGESFYVQLDTGSSNLLISTSNCSHCQANKRLELNGLTTVSCSSSECCQQSSSCCSQQDPSLCGVLVEYGSGFASGALVKGTVTISNISVYTTFGGILNSSSDFEPTSVSGILGMASSQLSCNPTCVTPLFDAIVQQKSIANIFSVLLNPDNGVLVLGGVDGNFSNGSISYSDMPSSDPGYYEVSVNSVSVDGDDIYPTSFTAVVDTGTTLVYLPETCYNDIIKYFQSHYSNSFWDSSGALFGSLSSSYISSLPNIDIHLSGNVKISIPPDSYLVSVGGGNYMMGVQSSGGSSSILGDVLLQNYYTVFDRVNSRIGFGPAVDVKSVNLSNVPGVGNISIPSPSPSPTLPTYGIVLIVVAGVLGAILLSMAVFLLVRRRRKMTIPTTNVWSSQPYGVYGDSYYYYR</sequence>
<dbReference type="CDD" id="cd05471">
    <property type="entry name" value="pepsin_like"/>
    <property type="match status" value="1"/>
</dbReference>
<evidence type="ECO:0000313" key="6">
    <source>
        <dbReference type="EMBL" id="GJQ14344.1"/>
    </source>
</evidence>
<keyword evidence="4" id="KW-0812">Transmembrane</keyword>
<feature type="active site" evidence="2">
    <location>
        <position position="383"/>
    </location>
</feature>
<reference evidence="6" key="1">
    <citation type="journal article" date="2022" name="Proc. Natl. Acad. Sci. U.S.A.">
        <title>Life cycle and functional genomics of the unicellular red alga Galdieria for elucidating algal and plant evolution and industrial use.</title>
        <authorList>
            <person name="Hirooka S."/>
            <person name="Itabashi T."/>
            <person name="Ichinose T.M."/>
            <person name="Onuma R."/>
            <person name="Fujiwara T."/>
            <person name="Yamashita S."/>
            <person name="Jong L.W."/>
            <person name="Tomita R."/>
            <person name="Iwane A.H."/>
            <person name="Miyagishima S.Y."/>
        </authorList>
    </citation>
    <scope>NUCLEOTIDE SEQUENCE</scope>
    <source>
        <strain evidence="6">NBRC 102759</strain>
    </source>
</reference>
<dbReference type="PROSITE" id="PS51767">
    <property type="entry name" value="PEPTIDASE_A1"/>
    <property type="match status" value="1"/>
</dbReference>
<dbReference type="AlphaFoldDB" id="A0A9C7Q1Z1"/>
<accession>A0A9C7Q1Z1</accession>
<dbReference type="Proteomes" id="UP001061958">
    <property type="component" value="Unassembled WGS sequence"/>
</dbReference>
<dbReference type="GO" id="GO:0006508">
    <property type="term" value="P:proteolysis"/>
    <property type="evidence" value="ECO:0007669"/>
    <property type="project" value="UniProtKB-KW"/>
</dbReference>
<dbReference type="OrthoDB" id="4784at2759"/>
<dbReference type="GO" id="GO:0004190">
    <property type="term" value="F:aspartic-type endopeptidase activity"/>
    <property type="evidence" value="ECO:0007669"/>
    <property type="project" value="UniProtKB-KW"/>
</dbReference>
<dbReference type="InterPro" id="IPR033121">
    <property type="entry name" value="PEPTIDASE_A1"/>
</dbReference>
<dbReference type="PANTHER" id="PTHR47966">
    <property type="entry name" value="BETA-SITE APP-CLEAVING ENZYME, ISOFORM A-RELATED"/>
    <property type="match status" value="1"/>
</dbReference>
<evidence type="ECO:0000256" key="1">
    <source>
        <dbReference type="ARBA" id="ARBA00007447"/>
    </source>
</evidence>
<feature type="domain" description="Peptidase A1" evidence="5">
    <location>
        <begin position="171"/>
        <end position="495"/>
    </location>
</feature>
<evidence type="ECO:0000256" key="4">
    <source>
        <dbReference type="SAM" id="Phobius"/>
    </source>
</evidence>
<dbReference type="InterPro" id="IPR001461">
    <property type="entry name" value="Aspartic_peptidase_A1"/>
</dbReference>
<name>A0A9C7Q1Z1_9RHOD</name>
<dbReference type="Gene3D" id="2.40.70.10">
    <property type="entry name" value="Acid Proteases"/>
    <property type="match status" value="2"/>
</dbReference>